<dbReference type="EC" id="3.1.-.-" evidence="2"/>
<dbReference type="GO" id="GO:0016787">
    <property type="term" value="F:hydrolase activity"/>
    <property type="evidence" value="ECO:0007669"/>
    <property type="project" value="UniProtKB-KW"/>
</dbReference>
<sequence length="203" mass="23107">MERISYPVITPSAARGCLEAVFWKPAIAWRIHRISVLNPIHWMPIRRNEVSRRQIAPAESIIGSGGRAPNQFADEDRAQRNTIALRDVAYEIEASFEMTKRAGPGEKPQKFVEMFSRRLEKGQHFHQPYLGCRECIADVAPAEDGSEPIAEDRDLGLMLYDIDFSRPARRPLFYHATMHQGVIEVPSMPQVRSQLGKKQEAAR</sequence>
<comment type="similarity">
    <text evidence="2">Belongs to the CRISPR-associated protein Cas5 family. Subtype I-C/Dvulg subfamily.</text>
</comment>
<keyword evidence="1 2" id="KW-0051">Antiviral defense</keyword>
<dbReference type="InterPro" id="IPR013422">
    <property type="entry name" value="CRISPR-assoc_prot_Cas5_N"/>
</dbReference>
<comment type="caution">
    <text evidence="3">The sequence shown here is derived from an EMBL/GenBank/DDBJ whole genome shotgun (WGS) entry which is preliminary data.</text>
</comment>
<dbReference type="Pfam" id="PF09704">
    <property type="entry name" value="Cas_Cas5d"/>
    <property type="match status" value="1"/>
</dbReference>
<dbReference type="PIRSF" id="PIRSF029950">
    <property type="entry name" value="Cas_CT1134"/>
    <property type="match status" value="1"/>
</dbReference>
<dbReference type="NCBIfam" id="TIGR01876">
    <property type="entry name" value="cas_Cas5d"/>
    <property type="match status" value="1"/>
</dbReference>
<evidence type="ECO:0000313" key="3">
    <source>
        <dbReference type="EMBL" id="EMB14049.1"/>
    </source>
</evidence>
<dbReference type="AlphaFoldDB" id="M2AVP1"/>
<keyword evidence="2" id="KW-0540">Nuclease</keyword>
<dbReference type="EMBL" id="ANMO01000233">
    <property type="protein sequence ID" value="EMB14049.1"/>
    <property type="molecule type" value="Genomic_DNA"/>
</dbReference>
<evidence type="ECO:0000313" key="4">
    <source>
        <dbReference type="Proteomes" id="UP000011529"/>
    </source>
</evidence>
<dbReference type="GO" id="GO:0003723">
    <property type="term" value="F:RNA binding"/>
    <property type="evidence" value="ECO:0007669"/>
    <property type="project" value="UniProtKB-UniRule"/>
</dbReference>
<organism evidence="3 4">
    <name type="scientific">Rhodopirellula europaea 6C</name>
    <dbReference type="NCBI Taxonomy" id="1263867"/>
    <lineage>
        <taxon>Bacteria</taxon>
        <taxon>Pseudomonadati</taxon>
        <taxon>Planctomycetota</taxon>
        <taxon>Planctomycetia</taxon>
        <taxon>Pirellulales</taxon>
        <taxon>Pirellulaceae</taxon>
        <taxon>Rhodopirellula</taxon>
    </lineage>
</organism>
<proteinExistence type="inferred from homology"/>
<dbReference type="NCBIfam" id="TIGR02593">
    <property type="entry name" value="CRISPR_cas5"/>
    <property type="match status" value="1"/>
</dbReference>
<dbReference type="Gene3D" id="3.30.70.2660">
    <property type="match status" value="1"/>
</dbReference>
<name>M2AVP1_9BACT</name>
<comment type="function">
    <text evidence="2">CRISPR (clustered regularly interspaced short palindromic repeat) is an adaptive immune system that provides protection against mobile genetic elements (viruses, transposable elements and conjugative plasmids). CRISPR clusters contain spacers, sequences complementary to antecedent mobile elements, and target invading nucleic acids. CRISPR clusters are transcribed and processed into CRISPR RNA (crRNA).</text>
</comment>
<dbReference type="Proteomes" id="UP000011529">
    <property type="component" value="Unassembled WGS sequence"/>
</dbReference>
<keyword evidence="2" id="KW-0694">RNA-binding</keyword>
<dbReference type="GO" id="GO:0004519">
    <property type="term" value="F:endonuclease activity"/>
    <property type="evidence" value="ECO:0007669"/>
    <property type="project" value="UniProtKB-UniRule"/>
</dbReference>
<reference evidence="3" key="2">
    <citation type="journal article" date="2013" name="Mar. Genomics">
        <title>Expression of sulfatases in Rhodopirellula baltica and the diversity of sulfatases in the genus Rhodopirellula.</title>
        <authorList>
            <person name="Wegner C.E."/>
            <person name="Richter-Heitmann T."/>
            <person name="Klindworth A."/>
            <person name="Klockow C."/>
            <person name="Richter M."/>
            <person name="Achstetter T."/>
            <person name="Glockner F.O."/>
            <person name="Harder J."/>
        </authorList>
    </citation>
    <scope>NUCLEOTIDE SEQUENCE [LARGE SCALE GENOMIC DNA]</scope>
    <source>
        <strain evidence="3">6C</strain>
    </source>
</reference>
<accession>M2AVP1</accession>
<dbReference type="GO" id="GO:0051607">
    <property type="term" value="P:defense response to virus"/>
    <property type="evidence" value="ECO:0007669"/>
    <property type="project" value="UniProtKB-UniRule"/>
</dbReference>
<gene>
    <name evidence="3" type="ORF">RE6C_05222</name>
</gene>
<reference evidence="3" key="1">
    <citation type="submission" date="2012-11" db="EMBL/GenBank/DDBJ databases">
        <title>Permanent draft genomes of Rhodopirellula europaea strain SH398 and 6C.</title>
        <authorList>
            <person name="Richter M."/>
            <person name="Richter-Heitmann T."/>
            <person name="Frank C."/>
            <person name="Harder J."/>
            <person name="Glockner F.O."/>
        </authorList>
    </citation>
    <scope>NUCLEOTIDE SEQUENCE</scope>
    <source>
        <strain evidence="3">6C</strain>
    </source>
</reference>
<dbReference type="InterPro" id="IPR021124">
    <property type="entry name" value="CRISPR-assoc_prot_Cas5"/>
</dbReference>
<dbReference type="GO" id="GO:0043571">
    <property type="term" value="P:maintenance of CRISPR repeat elements"/>
    <property type="evidence" value="ECO:0007669"/>
    <property type="project" value="UniProtKB-UniRule"/>
</dbReference>
<keyword evidence="2" id="KW-0378">Hydrolase</keyword>
<evidence type="ECO:0000256" key="2">
    <source>
        <dbReference type="PIRNR" id="PIRNR029950"/>
    </source>
</evidence>
<evidence type="ECO:0000256" key="1">
    <source>
        <dbReference type="ARBA" id="ARBA00023118"/>
    </source>
</evidence>
<dbReference type="PATRIC" id="fig|1263867.3.peg.5592"/>
<protein>
    <recommendedName>
        <fullName evidence="2">pre-crRNA processing endonuclease</fullName>
        <ecNumber evidence="2">3.1.-.-</ecNumber>
    </recommendedName>
</protein>
<keyword evidence="4" id="KW-1185">Reference proteome</keyword>
<dbReference type="InterPro" id="IPR010155">
    <property type="entry name" value="CRISPR-assoc_prot_Cas5d"/>
</dbReference>
<keyword evidence="2" id="KW-0255">Endonuclease</keyword>